<evidence type="ECO:0000259" key="1">
    <source>
        <dbReference type="Pfam" id="PF17293"/>
    </source>
</evidence>
<dbReference type="Proteomes" id="UP001055105">
    <property type="component" value="Unassembled WGS sequence"/>
</dbReference>
<gene>
    <name evidence="2" type="ORF">CE91St16_00600</name>
</gene>
<dbReference type="AlphaFoldDB" id="A0AA37KN70"/>
<dbReference type="EMBL" id="BQOL01000001">
    <property type="protein sequence ID" value="GKI17152.1"/>
    <property type="molecule type" value="Genomic_DNA"/>
</dbReference>
<name>A0AA37KN70_9BACT</name>
<feature type="domain" description="Arm DNA-binding" evidence="1">
    <location>
        <begin position="14"/>
        <end position="79"/>
    </location>
</feature>
<dbReference type="Pfam" id="PF17293">
    <property type="entry name" value="Arm-DNA-bind_5"/>
    <property type="match status" value="1"/>
</dbReference>
<dbReference type="RefSeq" id="WP_244075849.1">
    <property type="nucleotide sequence ID" value="NZ_AP025581.1"/>
</dbReference>
<accession>A0AA37KN70</accession>
<evidence type="ECO:0000313" key="3">
    <source>
        <dbReference type="Proteomes" id="UP001055105"/>
    </source>
</evidence>
<proteinExistence type="predicted"/>
<comment type="caution">
    <text evidence="2">The sequence shown here is derived from an EMBL/GenBank/DDBJ whole genome shotgun (WGS) entry which is preliminary data.</text>
</comment>
<dbReference type="InterPro" id="IPR035386">
    <property type="entry name" value="Arm-DNA-bind_5"/>
</dbReference>
<sequence length="81" mass="9198">MGRIKSEYPMGIFAASNKPNAKGEITIYLVYYVNDESVPRSTGIRVNIADWDKVKGRVRLKNPNAGRLNDRLKECRDKIDA</sequence>
<protein>
    <recommendedName>
        <fullName evidence="1">Arm DNA-binding domain-containing protein</fullName>
    </recommendedName>
</protein>
<organism evidence="2 3">
    <name type="scientific">Alistipes finegoldii</name>
    <dbReference type="NCBI Taxonomy" id="214856"/>
    <lineage>
        <taxon>Bacteria</taxon>
        <taxon>Pseudomonadati</taxon>
        <taxon>Bacteroidota</taxon>
        <taxon>Bacteroidia</taxon>
        <taxon>Bacteroidales</taxon>
        <taxon>Rikenellaceae</taxon>
        <taxon>Alistipes</taxon>
    </lineage>
</organism>
<reference evidence="2" key="1">
    <citation type="submission" date="2022-01" db="EMBL/GenBank/DDBJ databases">
        <title>Novel bile acid biosynthetic pathways are enriched in the microbiome of centenarians.</title>
        <authorList>
            <person name="Sato Y."/>
            <person name="Atarashi K."/>
            <person name="Plichta R.D."/>
            <person name="Arai Y."/>
            <person name="Sasajima S."/>
            <person name="Kearney M.S."/>
            <person name="Suda W."/>
            <person name="Takeshita K."/>
            <person name="Sasaki T."/>
            <person name="Okamoto S."/>
            <person name="Skelly N.A."/>
            <person name="Okamura Y."/>
            <person name="Vlamakis H."/>
            <person name="Li Y."/>
            <person name="Tanoue T."/>
            <person name="Takei H."/>
            <person name="Nittono H."/>
            <person name="Narushima S."/>
            <person name="Irie J."/>
            <person name="Itoh H."/>
            <person name="Moriya K."/>
            <person name="Sugiura Y."/>
            <person name="Suematsu M."/>
            <person name="Moritoki N."/>
            <person name="Shibata S."/>
            <person name="Littman R.D."/>
            <person name="Fischbach A.M."/>
            <person name="Uwamino Y."/>
            <person name="Inoue T."/>
            <person name="Honda A."/>
            <person name="Hattori M."/>
            <person name="Murai T."/>
            <person name="Xavier J.R."/>
            <person name="Hirose N."/>
            <person name="Honda K."/>
        </authorList>
    </citation>
    <scope>NUCLEOTIDE SEQUENCE</scope>
    <source>
        <strain evidence="2">CE91-St16</strain>
    </source>
</reference>
<evidence type="ECO:0000313" key="2">
    <source>
        <dbReference type="EMBL" id="GKI17152.1"/>
    </source>
</evidence>